<keyword evidence="5" id="KW-1185">Reference proteome</keyword>
<feature type="region of interest" description="Disordered" evidence="3">
    <location>
        <begin position="290"/>
        <end position="339"/>
    </location>
</feature>
<proteinExistence type="predicted"/>
<feature type="compositionally biased region" description="Polar residues" evidence="3">
    <location>
        <begin position="300"/>
        <end position="314"/>
    </location>
</feature>
<evidence type="ECO:0000313" key="5">
    <source>
        <dbReference type="Proteomes" id="UP000799421"/>
    </source>
</evidence>
<dbReference type="Proteomes" id="UP000799421">
    <property type="component" value="Unassembled WGS sequence"/>
</dbReference>
<dbReference type="PANTHER" id="PTHR46771">
    <property type="entry name" value="DETERIN"/>
    <property type="match status" value="1"/>
</dbReference>
<evidence type="ECO:0000256" key="1">
    <source>
        <dbReference type="ARBA" id="ARBA00022723"/>
    </source>
</evidence>
<dbReference type="InterPro" id="IPR001370">
    <property type="entry name" value="BIR_rpt"/>
</dbReference>
<dbReference type="GO" id="GO:0046872">
    <property type="term" value="F:metal ion binding"/>
    <property type="evidence" value="ECO:0007669"/>
    <property type="project" value="UniProtKB-KW"/>
</dbReference>
<evidence type="ECO:0000256" key="2">
    <source>
        <dbReference type="ARBA" id="ARBA00022833"/>
    </source>
</evidence>
<dbReference type="AlphaFoldDB" id="A0A6A7CD04"/>
<dbReference type="PANTHER" id="PTHR46771:SF5">
    <property type="entry name" value="DETERIN"/>
    <property type="match status" value="1"/>
</dbReference>
<gene>
    <name evidence="4" type="ORF">K470DRAFT_291993</name>
</gene>
<dbReference type="Gene3D" id="1.10.1170.10">
    <property type="entry name" value="Inhibitor Of Apoptosis Protein (2mihbC-IAP-1), Chain A"/>
    <property type="match status" value="2"/>
</dbReference>
<dbReference type="SUPFAM" id="SSF57924">
    <property type="entry name" value="Inhibitor of apoptosis (IAP) repeat"/>
    <property type="match status" value="2"/>
</dbReference>
<sequence>MGDNREMRTYAARLATFQSPRQLSKRRASSQSKRKGANVIEWPHDQPAVEELARAGFYYRPEQDAPDNVACFCCGVRLDGWEPEDDPLQEHRNHSPTCAWAANLFVERDDELRQCDPMSEELIAARRGTFDVGDGWVHENKRGWRCKVKKMVEAGWTYDPSPENDDGVVCLYCNLSLDGWEPKDEPWDEHHRRSPDCLFFELYEKFYAPAKTTKTKGRGKVRVSAQSNISATNSVESESRMDDSIMSTATTASKRGGKKGGRKPAAKSRKRAGTVDSAAEICLVTVQPEPKPIRKRTRQSKQADTSMVELSQLSVEPKTRGRKAVVEDEIRSDGSQQLQDEMELSIDFDAIDDENTPQPPKRGSKRLSNGTIKSREPSVVIDNSVAQEPNLVEEATSPSRPIAPIRKRGRAASRQVSEAASSARSSVDTELPEPPMRASKSRKGPAKKKDKARKTSSMTDDDTIIIHEPRDLEAEEAEIERELAQLEQEAVQEEQERAAEYEPTPSRRKKVLSSSPSPQNAPPSPFSVADGSATPYTSDKENQPSYSETAATVNVAPGTPIRPSALTLALASPSKQPLAGLKSTVPWDPMDLDDIFASPEPSTPATLARRIAAETGTLSTPEKSLTVEQWIYYRAEQGEQAFRRRCEEAVVAFEREGVKALECLRGVKTR</sequence>
<evidence type="ECO:0000313" key="4">
    <source>
        <dbReference type="EMBL" id="KAF2864288.1"/>
    </source>
</evidence>
<dbReference type="OrthoDB" id="2196114at2759"/>
<evidence type="ECO:0000256" key="3">
    <source>
        <dbReference type="SAM" id="MobiDB-lite"/>
    </source>
</evidence>
<dbReference type="CDD" id="cd00022">
    <property type="entry name" value="BIR"/>
    <property type="match status" value="2"/>
</dbReference>
<feature type="region of interest" description="Disordered" evidence="3">
    <location>
        <begin position="249"/>
        <end position="274"/>
    </location>
</feature>
<protein>
    <submittedName>
        <fullName evidence="4">BIR-domain-containing protein</fullName>
    </submittedName>
</protein>
<feature type="compositionally biased region" description="Polar residues" evidence="3">
    <location>
        <begin position="543"/>
        <end position="552"/>
    </location>
</feature>
<feature type="compositionally biased region" description="Basic residues" evidence="3">
    <location>
        <begin position="439"/>
        <end position="454"/>
    </location>
</feature>
<feature type="compositionally biased region" description="Low complexity" evidence="3">
    <location>
        <begin position="412"/>
        <end position="426"/>
    </location>
</feature>
<reference evidence="4" key="1">
    <citation type="journal article" date="2020" name="Stud. Mycol.">
        <title>101 Dothideomycetes genomes: a test case for predicting lifestyles and emergence of pathogens.</title>
        <authorList>
            <person name="Haridas S."/>
            <person name="Albert R."/>
            <person name="Binder M."/>
            <person name="Bloem J."/>
            <person name="Labutti K."/>
            <person name="Salamov A."/>
            <person name="Andreopoulos B."/>
            <person name="Baker S."/>
            <person name="Barry K."/>
            <person name="Bills G."/>
            <person name="Bluhm B."/>
            <person name="Cannon C."/>
            <person name="Castanera R."/>
            <person name="Culley D."/>
            <person name="Daum C."/>
            <person name="Ezra D."/>
            <person name="Gonzalez J."/>
            <person name="Henrissat B."/>
            <person name="Kuo A."/>
            <person name="Liang C."/>
            <person name="Lipzen A."/>
            <person name="Lutzoni F."/>
            <person name="Magnuson J."/>
            <person name="Mondo S."/>
            <person name="Nolan M."/>
            <person name="Ohm R."/>
            <person name="Pangilinan J."/>
            <person name="Park H.-J."/>
            <person name="Ramirez L."/>
            <person name="Alfaro M."/>
            <person name="Sun H."/>
            <person name="Tritt A."/>
            <person name="Yoshinaga Y."/>
            <person name="Zwiers L.-H."/>
            <person name="Turgeon B."/>
            <person name="Goodwin S."/>
            <person name="Spatafora J."/>
            <person name="Crous P."/>
            <person name="Grigoriev I."/>
        </authorList>
    </citation>
    <scope>NUCLEOTIDE SEQUENCE</scope>
    <source>
        <strain evidence="4">CBS 480.64</strain>
    </source>
</reference>
<accession>A0A6A7CD04</accession>
<feature type="compositionally biased region" description="Basic residues" evidence="3">
    <location>
        <begin position="255"/>
        <end position="272"/>
    </location>
</feature>
<feature type="region of interest" description="Disordered" evidence="3">
    <location>
        <begin position="351"/>
        <end position="561"/>
    </location>
</feature>
<keyword evidence="1" id="KW-0479">Metal-binding</keyword>
<dbReference type="PROSITE" id="PS50143">
    <property type="entry name" value="BIR_REPEAT_2"/>
    <property type="match status" value="2"/>
</dbReference>
<keyword evidence="2" id="KW-0862">Zinc</keyword>
<dbReference type="Pfam" id="PF00653">
    <property type="entry name" value="BIR"/>
    <property type="match status" value="2"/>
</dbReference>
<dbReference type="SMART" id="SM00238">
    <property type="entry name" value="BIR"/>
    <property type="match status" value="2"/>
</dbReference>
<dbReference type="EMBL" id="MU005957">
    <property type="protein sequence ID" value="KAF2864288.1"/>
    <property type="molecule type" value="Genomic_DNA"/>
</dbReference>
<organism evidence="4 5">
    <name type="scientific">Piedraia hortae CBS 480.64</name>
    <dbReference type="NCBI Taxonomy" id="1314780"/>
    <lineage>
        <taxon>Eukaryota</taxon>
        <taxon>Fungi</taxon>
        <taxon>Dikarya</taxon>
        <taxon>Ascomycota</taxon>
        <taxon>Pezizomycotina</taxon>
        <taxon>Dothideomycetes</taxon>
        <taxon>Dothideomycetidae</taxon>
        <taxon>Capnodiales</taxon>
        <taxon>Piedraiaceae</taxon>
        <taxon>Piedraia</taxon>
    </lineage>
</organism>
<dbReference type="InterPro" id="IPR051190">
    <property type="entry name" value="Baculoviral_IAP"/>
</dbReference>
<name>A0A6A7CD04_9PEZI</name>